<dbReference type="InterPro" id="IPR036034">
    <property type="entry name" value="PDZ_sf"/>
</dbReference>
<sequence length="384" mass="43160">MEVVNEALQAVIRLFLQPLFYITCAFSLILTYARIKKERRMFGVRIRPVLAEWTQRKSSVVYSLLFSLLFILAGVWVSSEFLLLMGAIAILLAFTKGFKWYSFIYIGGLAAFAVAPVERFLPWDVPVSLISVALLIAGLAFFESHHLKQLRRNESFPERLNSPRGKTLGQHRVRRLHWLPVVAIFPTGPLQDLFWFPLLEIGDGYGLIVLPLFSAFEWTARAELPVITAERLAGHMRILGSSVLVLAIAGYWYDPLVYISIAVAILGRVAVYVRGKRSGTSLFQDSSRGLRVLAVVTGTPAVKIGIEPGEIISKVNGVPVHTEKEFYEQLHFRGAFTKLEVRDLQGEIRHAGHGLYEGDHHELGVIFVRTSEAWTEDIGFTSYS</sequence>
<gene>
    <name evidence="3" type="ORF">SAMN05421687_103173</name>
</gene>
<reference evidence="4" key="1">
    <citation type="submission" date="2017-01" db="EMBL/GenBank/DDBJ databases">
        <authorList>
            <person name="Varghese N."/>
            <person name="Submissions S."/>
        </authorList>
    </citation>
    <scope>NUCLEOTIDE SEQUENCE [LARGE SCALE GENOMIC DNA]</scope>
    <source>
        <strain evidence="4">DSM 23127</strain>
    </source>
</reference>
<keyword evidence="1" id="KW-0472">Membrane</keyword>
<evidence type="ECO:0000259" key="2">
    <source>
        <dbReference type="Pfam" id="PF17820"/>
    </source>
</evidence>
<proteinExistence type="predicted"/>
<feature type="transmembrane region" description="Helical" evidence="1">
    <location>
        <begin position="60"/>
        <end position="93"/>
    </location>
</feature>
<protein>
    <submittedName>
        <fullName evidence="3">PDZ domain-containing protein</fullName>
    </submittedName>
</protein>
<organism evidence="3 4">
    <name type="scientific">Salimicrobium flavidum</name>
    <dbReference type="NCBI Taxonomy" id="570947"/>
    <lineage>
        <taxon>Bacteria</taxon>
        <taxon>Bacillati</taxon>
        <taxon>Bacillota</taxon>
        <taxon>Bacilli</taxon>
        <taxon>Bacillales</taxon>
        <taxon>Bacillaceae</taxon>
        <taxon>Salimicrobium</taxon>
    </lineage>
</organism>
<feature type="transmembrane region" description="Helical" evidence="1">
    <location>
        <begin position="256"/>
        <end position="273"/>
    </location>
</feature>
<feature type="domain" description="PDZ" evidence="2">
    <location>
        <begin position="292"/>
        <end position="326"/>
    </location>
</feature>
<dbReference type="AlphaFoldDB" id="A0A1N7J174"/>
<feature type="transmembrane region" description="Helical" evidence="1">
    <location>
        <begin position="176"/>
        <end position="198"/>
    </location>
</feature>
<evidence type="ECO:0000313" key="3">
    <source>
        <dbReference type="EMBL" id="SIS43132.1"/>
    </source>
</evidence>
<dbReference type="EMBL" id="FTOC01000003">
    <property type="protein sequence ID" value="SIS43132.1"/>
    <property type="molecule type" value="Genomic_DNA"/>
</dbReference>
<dbReference type="InterPro" id="IPR041489">
    <property type="entry name" value="PDZ_6"/>
</dbReference>
<dbReference type="OrthoDB" id="198399at2"/>
<dbReference type="STRING" id="570947.SAMN05421687_103173"/>
<dbReference type="Proteomes" id="UP000187608">
    <property type="component" value="Unassembled WGS sequence"/>
</dbReference>
<keyword evidence="4" id="KW-1185">Reference proteome</keyword>
<keyword evidence="1" id="KW-0812">Transmembrane</keyword>
<dbReference type="Gene3D" id="2.30.42.10">
    <property type="match status" value="1"/>
</dbReference>
<dbReference type="RefSeq" id="WP_076557715.1">
    <property type="nucleotide sequence ID" value="NZ_FTOC01000003.1"/>
</dbReference>
<dbReference type="SUPFAM" id="SSF50156">
    <property type="entry name" value="PDZ domain-like"/>
    <property type="match status" value="1"/>
</dbReference>
<evidence type="ECO:0000256" key="1">
    <source>
        <dbReference type="SAM" id="Phobius"/>
    </source>
</evidence>
<dbReference type="Pfam" id="PF17820">
    <property type="entry name" value="PDZ_6"/>
    <property type="match status" value="1"/>
</dbReference>
<accession>A0A1N7J174</accession>
<keyword evidence="1" id="KW-1133">Transmembrane helix</keyword>
<evidence type="ECO:0000313" key="4">
    <source>
        <dbReference type="Proteomes" id="UP000187608"/>
    </source>
</evidence>
<name>A0A1N7J174_9BACI</name>
<feature type="transmembrane region" description="Helical" evidence="1">
    <location>
        <begin position="12"/>
        <end position="33"/>
    </location>
</feature>
<feature type="transmembrane region" description="Helical" evidence="1">
    <location>
        <begin position="123"/>
        <end position="142"/>
    </location>
</feature>